<feature type="region of interest" description="Disordered" evidence="1">
    <location>
        <begin position="305"/>
        <end position="332"/>
    </location>
</feature>
<dbReference type="Proteomes" id="UP000005237">
    <property type="component" value="Unassembled WGS sequence"/>
</dbReference>
<dbReference type="GO" id="GO:0003682">
    <property type="term" value="F:chromatin binding"/>
    <property type="evidence" value="ECO:0007669"/>
    <property type="project" value="TreeGrafter"/>
</dbReference>
<organism evidence="3 4">
    <name type="scientific">Caenorhabditis japonica</name>
    <dbReference type="NCBI Taxonomy" id="281687"/>
    <lineage>
        <taxon>Eukaryota</taxon>
        <taxon>Metazoa</taxon>
        <taxon>Ecdysozoa</taxon>
        <taxon>Nematoda</taxon>
        <taxon>Chromadorea</taxon>
        <taxon>Rhabditida</taxon>
        <taxon>Rhabditina</taxon>
        <taxon>Rhabditomorpha</taxon>
        <taxon>Rhabditoidea</taxon>
        <taxon>Rhabditidae</taxon>
        <taxon>Peloderinae</taxon>
        <taxon>Caenorhabditis</taxon>
    </lineage>
</organism>
<evidence type="ECO:0000313" key="4">
    <source>
        <dbReference type="Proteomes" id="UP000005237"/>
    </source>
</evidence>
<feature type="domain" description="Condensin II complex subunit H2 N-terminal" evidence="2">
    <location>
        <begin position="13"/>
        <end position="106"/>
    </location>
</feature>
<dbReference type="GO" id="GO:0051306">
    <property type="term" value="P:mitotic sister chromatid separation"/>
    <property type="evidence" value="ECO:0007669"/>
    <property type="project" value="TreeGrafter"/>
</dbReference>
<dbReference type="InterPro" id="IPR031739">
    <property type="entry name" value="Ncaph2"/>
</dbReference>
<dbReference type="Pfam" id="PF06278">
    <property type="entry name" value="CNDH2_N"/>
    <property type="match status" value="1"/>
</dbReference>
<accession>A0A8R1DIZ2</accession>
<proteinExistence type="predicted"/>
<sequence length="611" mass="70662">MRKKPEDEQDAAKLAWLIQPAKDLVENFSIDIQKALNSYLDAVRQDAQEGDPEKYKFFDFQEACRVVVSSMSCGQRKVELVYELTHSVVDLAENRTNEDGNRPGRKGGRRRAVNFGSTNYELQDLKSIKAEALAHYEKEEKDQKKAIDSLRLVENAELAEVLYERKICLVEKPTQFLFKLNYGQLNRMDEQVLNSKSRPDVIGKVKDFAIKKSDINHEQQMVYSHDCYKKNLDEFTLPGARWIPDNNELAANFGVADIEAELDLEQEAERISAYGPFKDPLSGREVVAPPRWFVEKEAVRQQQEIQSRASMRASSVRTLRDSQGFGSQPTRLSQPFIEKNRNTLHNFVSFVEGRLNKNRPSTHLNTGLVDMMMDNFGGAQSYADKENEIGLLEDMDYDGGNDDYDDDNGPDDYVRDLSRRKERRAPAPWDDFEQATHSHWYNGDEDLPVSIKPVKVIIKEPPTPMETMRRKYKREEKIVKTRRDEFMATHDYLQDYYYWRSSARINPNKDWKVEALRAAILKEKKRRAKEKTAKIREARERTAPRRRTTRNASLVDFAAALEDNLEPMGNRRTLGAEYKCRENSENAPIGLKQWEILSGACSETFGPKYRL</sequence>
<reference evidence="3" key="2">
    <citation type="submission" date="2022-06" db="UniProtKB">
        <authorList>
            <consortium name="EnsemblMetazoa"/>
        </authorList>
    </citation>
    <scope>IDENTIFICATION</scope>
    <source>
        <strain evidence="3">DF5081</strain>
    </source>
</reference>
<evidence type="ECO:0000256" key="1">
    <source>
        <dbReference type="SAM" id="MobiDB-lite"/>
    </source>
</evidence>
<dbReference type="InterPro" id="IPR009378">
    <property type="entry name" value="H2_N"/>
</dbReference>
<dbReference type="GO" id="GO:0000796">
    <property type="term" value="C:condensin complex"/>
    <property type="evidence" value="ECO:0007669"/>
    <property type="project" value="TreeGrafter"/>
</dbReference>
<feature type="compositionally biased region" description="Polar residues" evidence="1">
    <location>
        <begin position="305"/>
        <end position="317"/>
    </location>
</feature>
<protein>
    <submittedName>
        <fullName evidence="3">CNDH2_N domain-containing protein</fullName>
    </submittedName>
</protein>
<dbReference type="PANTHER" id="PTHR14324">
    <property type="entry name" value="CONDENSIN-2 COMPLEX SUBUNIT H2"/>
    <property type="match status" value="1"/>
</dbReference>
<keyword evidence="4" id="KW-1185">Reference proteome</keyword>
<evidence type="ECO:0000259" key="2">
    <source>
        <dbReference type="Pfam" id="PF06278"/>
    </source>
</evidence>
<evidence type="ECO:0000313" key="3">
    <source>
        <dbReference type="EnsemblMetazoa" id="CJA04116a.1"/>
    </source>
</evidence>
<dbReference type="PANTHER" id="PTHR14324:SF3">
    <property type="entry name" value="CONDENSIN-2 COMPLEX SUBUNIT H2"/>
    <property type="match status" value="1"/>
</dbReference>
<dbReference type="AlphaFoldDB" id="A0A8R1DIZ2"/>
<dbReference type="EnsemblMetazoa" id="CJA04116a.1">
    <property type="protein sequence ID" value="CJA04116a.1"/>
    <property type="gene ID" value="WBGene00123321"/>
</dbReference>
<dbReference type="GO" id="GO:0005634">
    <property type="term" value="C:nucleus"/>
    <property type="evidence" value="ECO:0007669"/>
    <property type="project" value="TreeGrafter"/>
</dbReference>
<reference evidence="4" key="1">
    <citation type="submission" date="2010-08" db="EMBL/GenBank/DDBJ databases">
        <authorList>
            <consortium name="Caenorhabditis japonica Sequencing Consortium"/>
            <person name="Wilson R.K."/>
        </authorList>
    </citation>
    <scope>NUCLEOTIDE SEQUENCE [LARGE SCALE GENOMIC DNA]</scope>
    <source>
        <strain evidence="4">DF5081</strain>
    </source>
</reference>
<dbReference type="GO" id="GO:0010032">
    <property type="term" value="P:meiotic chromosome condensation"/>
    <property type="evidence" value="ECO:0007669"/>
    <property type="project" value="TreeGrafter"/>
</dbReference>
<name>A0A8R1DIZ2_CAEJA</name>